<reference evidence="3" key="1">
    <citation type="submission" date="2016-11" db="EMBL/GenBank/DDBJ databases">
        <authorList>
            <person name="Varghese N."/>
            <person name="Submissions S."/>
        </authorList>
    </citation>
    <scope>NUCLEOTIDE SEQUENCE [LARGE SCALE GENOMIC DNA]</scope>
    <source>
        <strain evidence="3">DSM 19055</strain>
    </source>
</reference>
<organism evidence="2 3">
    <name type="scientific">Chryseobacterium oranimense</name>
    <dbReference type="NCBI Taxonomy" id="421058"/>
    <lineage>
        <taxon>Bacteria</taxon>
        <taxon>Pseudomonadati</taxon>
        <taxon>Bacteroidota</taxon>
        <taxon>Flavobacteriia</taxon>
        <taxon>Flavobacteriales</taxon>
        <taxon>Weeksellaceae</taxon>
        <taxon>Chryseobacterium group</taxon>
        <taxon>Chryseobacterium</taxon>
    </lineage>
</organism>
<dbReference type="STRING" id="421058.SAMN05421866_2291"/>
<evidence type="ECO:0000259" key="1">
    <source>
        <dbReference type="PROSITE" id="PS51677"/>
    </source>
</evidence>
<evidence type="ECO:0000313" key="3">
    <source>
        <dbReference type="Proteomes" id="UP000184047"/>
    </source>
</evidence>
<dbReference type="GO" id="GO:0005975">
    <property type="term" value="P:carbohydrate metabolic process"/>
    <property type="evidence" value="ECO:0007669"/>
    <property type="project" value="InterPro"/>
</dbReference>
<dbReference type="InterPro" id="IPR002509">
    <property type="entry name" value="NODB_dom"/>
</dbReference>
<dbReference type="EMBL" id="FQWT01000003">
    <property type="protein sequence ID" value="SHH22540.1"/>
    <property type="molecule type" value="Genomic_DNA"/>
</dbReference>
<protein>
    <submittedName>
        <fullName evidence="2">Polysaccharide deacetylase</fullName>
    </submittedName>
</protein>
<dbReference type="SUPFAM" id="SSF88713">
    <property type="entry name" value="Glycoside hydrolase/deacetylase"/>
    <property type="match status" value="1"/>
</dbReference>
<dbReference type="PANTHER" id="PTHR43123">
    <property type="entry name" value="POLYSACCHARIDE DEACETYLASE-RELATED"/>
    <property type="match status" value="1"/>
</dbReference>
<feature type="domain" description="NodB homology" evidence="1">
    <location>
        <begin position="93"/>
        <end position="310"/>
    </location>
</feature>
<dbReference type="PROSITE" id="PS51677">
    <property type="entry name" value="NODB"/>
    <property type="match status" value="1"/>
</dbReference>
<sequence>MINFAEQKLFKMKHLKQSAFLIASVMMLASCIDKNRKGTHEQSEKTESISKKYWPNGARLVISVSMQFETGGQPEGAESPFSGTPLPKGQPDLAAESWYRYGANEGIYRMLDLWKKYNIKVTSHVVGTAAEKYPEIARAIANGGHEIAAHGLAWDNQWNKNYTDELHFVKDGVDAVEKITGQKALGYNCNWLRRSPNTLKVLQELGFLYHIDDLSHDEPVITKVNGKNFVVIPYTLRNNDIVNIEGKHWSPDQFLTQLKFEFDRLYEEGASKRRMMSISFHDRIGGTPAMVHAMEEFIRYTKERQGVVFMRKDDIAKMVMNDPATPVDNSEEKYNN</sequence>
<dbReference type="GO" id="GO:0016810">
    <property type="term" value="F:hydrolase activity, acting on carbon-nitrogen (but not peptide) bonds"/>
    <property type="evidence" value="ECO:0007669"/>
    <property type="project" value="InterPro"/>
</dbReference>
<dbReference type="eggNOG" id="COG0726">
    <property type="taxonomic scope" value="Bacteria"/>
</dbReference>
<evidence type="ECO:0000313" key="2">
    <source>
        <dbReference type="EMBL" id="SHH22540.1"/>
    </source>
</evidence>
<dbReference type="Gene3D" id="3.20.20.370">
    <property type="entry name" value="Glycoside hydrolase/deacetylase"/>
    <property type="match status" value="1"/>
</dbReference>
<accession>A0A1M5R8Y3</accession>
<dbReference type="InterPro" id="IPR011330">
    <property type="entry name" value="Glyco_hydro/deAcase_b/a-brl"/>
</dbReference>
<dbReference type="AlphaFoldDB" id="A0A1M5R8Y3"/>
<proteinExistence type="predicted"/>
<dbReference type="Pfam" id="PF01522">
    <property type="entry name" value="Polysacc_deac_1"/>
    <property type="match status" value="1"/>
</dbReference>
<dbReference type="Proteomes" id="UP000184047">
    <property type="component" value="Unassembled WGS sequence"/>
</dbReference>
<keyword evidence="3" id="KW-1185">Reference proteome</keyword>
<dbReference type="PANTHER" id="PTHR43123:SF1">
    <property type="entry name" value="POLYSACCHARIDE DEACETYLASE-RELATED"/>
    <property type="match status" value="1"/>
</dbReference>
<name>A0A1M5R8Y3_9FLAO</name>
<gene>
    <name evidence="2" type="ORF">SAMN05421866_2291</name>
</gene>